<comment type="caution">
    <text evidence="7">The sequence shown here is derived from an EMBL/GenBank/DDBJ whole genome shotgun (WGS) entry which is preliminary data.</text>
</comment>
<dbReference type="SMART" id="SM00052">
    <property type="entry name" value="EAL"/>
    <property type="match status" value="1"/>
</dbReference>
<dbReference type="SUPFAM" id="SSF158472">
    <property type="entry name" value="HAMP domain-like"/>
    <property type="match status" value="1"/>
</dbReference>
<dbReference type="CDD" id="cd06225">
    <property type="entry name" value="HAMP"/>
    <property type="match status" value="1"/>
</dbReference>
<dbReference type="InterPro" id="IPR043128">
    <property type="entry name" value="Rev_trsase/Diguanyl_cyclase"/>
</dbReference>
<evidence type="ECO:0000259" key="5">
    <source>
        <dbReference type="PROSITE" id="PS50885"/>
    </source>
</evidence>
<feature type="domain" description="GGDEF" evidence="6">
    <location>
        <begin position="505"/>
        <end position="649"/>
    </location>
</feature>
<dbReference type="Proteomes" id="UP001612915">
    <property type="component" value="Unassembled WGS sequence"/>
</dbReference>
<sequence>MRFVGLGRRRPARLAVWLTALVLVPLTAIGLQLYVSAAGRSEARGQARVVEVSTSHLVKVVALGAAVARERIPTTIVLANLGKVDSREVGQAIGLDVDRFLSESQAATDAALATLPDDAWVAPVRARTEAARAAMKGPLTRARSNIALDGLWEAQKVVQTQVLSEIDDMQQSVDALAVTGSAISALRRDLESLRQAYELVVAFANEGASVFALGDVAVATKFPAIDPNSYVTSPRLAYVTANALYRSYSNQLRLSSAGAIAKKFTEVDNSGDARLIGVFFDRLGKRWASKSFDGVAPRSDLAGTNLLTRAFLSIGLRHFDSLKGLVQVAGQQVSGDARAIRTQADDAYRQIWFVMLAAAFGALAGVGLLTRVVTRPLAQVAARARRIADGDLEPVTATGGPREVHDVSSAFDEMAQNLILLQQQADALAAGETRHESLQKTVPGAMGRAVQASVQRLSQSLDARRQLEDQLRYESTHDGLTGLLNRASALVALEHGLARVNRTAGGLGVIHVDLDRLGLINDLGGPGAGDAVLKHVATSISTTVRTGDIVARLDSDEFVIITETDSVDVLMELARRILDRLGELTLTELAPLNATRLRDAGLPPGVGASAGVVVAFDGLQDATALLRDAADAIRSAKRKGGGHIELLDDELRRLVELRHKVHDGLRQALDDADLRLQYQPIVDTAGRTAGVEALVRWTSRELGVVAPDVFVEAAESSELVLELDRWVLAEALRQLTAWDAAGQLPGIYMSVNISGRHLGSNRLVPDVKAALAKAGVAPERLLIEITETVLLSDLSDAAAELTELRELGVRIAVDDFGTGYTSIAHLTHLPVDIVKIDRSFVVGMAQERGKALLGSLVEMAKALNLKTVAEGVETEEELAVLHELGCDLIQGYLLGRPSDPELLGDRVTPASQPA</sequence>
<evidence type="ECO:0000313" key="8">
    <source>
        <dbReference type="Proteomes" id="UP001612915"/>
    </source>
</evidence>
<evidence type="ECO:0000259" key="4">
    <source>
        <dbReference type="PROSITE" id="PS50883"/>
    </source>
</evidence>
<dbReference type="RefSeq" id="WP_398284438.1">
    <property type="nucleotide sequence ID" value="NZ_JBITLV010000010.1"/>
</dbReference>
<dbReference type="Pfam" id="PF00672">
    <property type="entry name" value="HAMP"/>
    <property type="match status" value="1"/>
</dbReference>
<dbReference type="InterPro" id="IPR050706">
    <property type="entry name" value="Cyclic-di-GMP_PDE-like"/>
</dbReference>
<dbReference type="InterPro" id="IPR029787">
    <property type="entry name" value="Nucleotide_cyclase"/>
</dbReference>
<keyword evidence="3" id="KW-0472">Membrane</keyword>
<dbReference type="SMART" id="SM00267">
    <property type="entry name" value="GGDEF"/>
    <property type="match status" value="1"/>
</dbReference>
<dbReference type="InterPro" id="IPR003660">
    <property type="entry name" value="HAMP_dom"/>
</dbReference>
<name>A0ABW8AVD6_9ACTN</name>
<dbReference type="SMART" id="SM00304">
    <property type="entry name" value="HAMP"/>
    <property type="match status" value="1"/>
</dbReference>
<keyword evidence="2 3" id="KW-1133">Transmembrane helix</keyword>
<dbReference type="EMBL" id="JBITLV010000010">
    <property type="protein sequence ID" value="MFI7589837.1"/>
    <property type="molecule type" value="Genomic_DNA"/>
</dbReference>
<dbReference type="InterPro" id="IPR035919">
    <property type="entry name" value="EAL_sf"/>
</dbReference>
<evidence type="ECO:0000256" key="2">
    <source>
        <dbReference type="ARBA" id="ARBA00022989"/>
    </source>
</evidence>
<dbReference type="PROSITE" id="PS50885">
    <property type="entry name" value="HAMP"/>
    <property type="match status" value="1"/>
</dbReference>
<dbReference type="InterPro" id="IPR001633">
    <property type="entry name" value="EAL_dom"/>
</dbReference>
<feature type="transmembrane region" description="Helical" evidence="3">
    <location>
        <begin position="351"/>
        <end position="373"/>
    </location>
</feature>
<evidence type="ECO:0000313" key="7">
    <source>
        <dbReference type="EMBL" id="MFI7589837.1"/>
    </source>
</evidence>
<reference evidence="7 8" key="1">
    <citation type="submission" date="2024-10" db="EMBL/GenBank/DDBJ databases">
        <title>The Natural Products Discovery Center: Release of the First 8490 Sequenced Strains for Exploring Actinobacteria Biosynthetic Diversity.</title>
        <authorList>
            <person name="Kalkreuter E."/>
            <person name="Kautsar S.A."/>
            <person name="Yang D."/>
            <person name="Bader C.D."/>
            <person name="Teijaro C.N."/>
            <person name="Fluegel L."/>
            <person name="Davis C.M."/>
            <person name="Simpson J.R."/>
            <person name="Lauterbach L."/>
            <person name="Steele A.D."/>
            <person name="Gui C."/>
            <person name="Meng S."/>
            <person name="Li G."/>
            <person name="Viehrig K."/>
            <person name="Ye F."/>
            <person name="Su P."/>
            <person name="Kiefer A.F."/>
            <person name="Nichols A."/>
            <person name="Cepeda A.J."/>
            <person name="Yan W."/>
            <person name="Fan B."/>
            <person name="Jiang Y."/>
            <person name="Adhikari A."/>
            <person name="Zheng C.-J."/>
            <person name="Schuster L."/>
            <person name="Cowan T.M."/>
            <person name="Smanski M.J."/>
            <person name="Chevrette M.G."/>
            <person name="De Carvalho L.P.S."/>
            <person name="Shen B."/>
        </authorList>
    </citation>
    <scope>NUCLEOTIDE SEQUENCE [LARGE SCALE GENOMIC DNA]</scope>
    <source>
        <strain evidence="7 8">NPDC049639</strain>
    </source>
</reference>
<dbReference type="CDD" id="cd01949">
    <property type="entry name" value="GGDEF"/>
    <property type="match status" value="1"/>
</dbReference>
<gene>
    <name evidence="7" type="ORF">ACIB24_22430</name>
</gene>
<dbReference type="SUPFAM" id="SSF55073">
    <property type="entry name" value="Nucleotide cyclase"/>
    <property type="match status" value="1"/>
</dbReference>
<dbReference type="Gene3D" id="3.20.20.450">
    <property type="entry name" value="EAL domain"/>
    <property type="match status" value="1"/>
</dbReference>
<dbReference type="Gene3D" id="6.10.340.10">
    <property type="match status" value="1"/>
</dbReference>
<dbReference type="CDD" id="cd01948">
    <property type="entry name" value="EAL"/>
    <property type="match status" value="1"/>
</dbReference>
<organism evidence="7 8">
    <name type="scientific">Spongisporangium articulatum</name>
    <dbReference type="NCBI Taxonomy" id="3362603"/>
    <lineage>
        <taxon>Bacteria</taxon>
        <taxon>Bacillati</taxon>
        <taxon>Actinomycetota</taxon>
        <taxon>Actinomycetes</taxon>
        <taxon>Kineosporiales</taxon>
        <taxon>Kineosporiaceae</taxon>
        <taxon>Spongisporangium</taxon>
    </lineage>
</organism>
<dbReference type="PROSITE" id="PS50887">
    <property type="entry name" value="GGDEF"/>
    <property type="match status" value="1"/>
</dbReference>
<accession>A0ABW8AVD6</accession>
<protein>
    <submittedName>
        <fullName evidence="7">Bifunctional diguanylate cyclase/phosphodiesterase</fullName>
    </submittedName>
</protein>
<evidence type="ECO:0000256" key="1">
    <source>
        <dbReference type="ARBA" id="ARBA00022692"/>
    </source>
</evidence>
<proteinExistence type="predicted"/>
<dbReference type="InterPro" id="IPR000160">
    <property type="entry name" value="GGDEF_dom"/>
</dbReference>
<keyword evidence="8" id="KW-1185">Reference proteome</keyword>
<evidence type="ECO:0000259" key="6">
    <source>
        <dbReference type="PROSITE" id="PS50887"/>
    </source>
</evidence>
<evidence type="ECO:0000256" key="3">
    <source>
        <dbReference type="SAM" id="Phobius"/>
    </source>
</evidence>
<dbReference type="PROSITE" id="PS50883">
    <property type="entry name" value="EAL"/>
    <property type="match status" value="1"/>
</dbReference>
<dbReference type="SUPFAM" id="SSF141868">
    <property type="entry name" value="EAL domain-like"/>
    <property type="match status" value="1"/>
</dbReference>
<dbReference type="Pfam" id="PF00563">
    <property type="entry name" value="EAL"/>
    <property type="match status" value="1"/>
</dbReference>
<keyword evidence="1 3" id="KW-0812">Transmembrane</keyword>
<feature type="domain" description="HAMP" evidence="5">
    <location>
        <begin position="371"/>
        <end position="423"/>
    </location>
</feature>
<feature type="domain" description="EAL" evidence="4">
    <location>
        <begin position="658"/>
        <end position="911"/>
    </location>
</feature>
<dbReference type="NCBIfam" id="TIGR00254">
    <property type="entry name" value="GGDEF"/>
    <property type="match status" value="1"/>
</dbReference>
<dbReference type="PANTHER" id="PTHR33121">
    <property type="entry name" value="CYCLIC DI-GMP PHOSPHODIESTERASE PDEF"/>
    <property type="match status" value="1"/>
</dbReference>
<dbReference type="PANTHER" id="PTHR33121:SF70">
    <property type="entry name" value="SIGNALING PROTEIN YKOW"/>
    <property type="match status" value="1"/>
</dbReference>
<dbReference type="Gene3D" id="3.30.70.270">
    <property type="match status" value="1"/>
</dbReference>
<dbReference type="Pfam" id="PF00990">
    <property type="entry name" value="GGDEF"/>
    <property type="match status" value="1"/>
</dbReference>